<keyword evidence="1" id="KW-0353">Hemolymph clotting</keyword>
<dbReference type="PANTHER" id="PTHR24252:SF7">
    <property type="entry name" value="HYALIN"/>
    <property type="match status" value="1"/>
</dbReference>
<dbReference type="SMART" id="SM00020">
    <property type="entry name" value="Tryp_SPc"/>
    <property type="match status" value="1"/>
</dbReference>
<dbReference type="GeneID" id="106475019"/>
<name>A0ABM1BYN2_LIMPO</name>
<dbReference type="RefSeq" id="XP_013791170.2">
    <property type="nucleotide sequence ID" value="XM_013935716.2"/>
</dbReference>
<dbReference type="CDD" id="cd00190">
    <property type="entry name" value="Tryp_SPc"/>
    <property type="match status" value="1"/>
</dbReference>
<feature type="domain" description="Peptidase S1" evidence="4">
    <location>
        <begin position="37"/>
        <end position="249"/>
    </location>
</feature>
<accession>A0ABM1BYN2</accession>
<feature type="signal peptide" evidence="3">
    <location>
        <begin position="1"/>
        <end position="22"/>
    </location>
</feature>
<keyword evidence="3" id="KW-0732">Signal</keyword>
<proteinExistence type="predicted"/>
<keyword evidence="2" id="KW-1015">Disulfide bond</keyword>
<feature type="chain" id="PRO_5047517844" evidence="3">
    <location>
        <begin position="23"/>
        <end position="253"/>
    </location>
</feature>
<gene>
    <name evidence="6" type="primary">LOC106475019</name>
</gene>
<dbReference type="InterPro" id="IPR009003">
    <property type="entry name" value="Peptidase_S1_PA"/>
</dbReference>
<sequence length="253" mass="29142">MSLSSQFWRILFSLYFVGLTKQCGVSKFADDPFTVRIVGGENAEKGEFPWQVWKFRFPLFSLPHPIYWHVRVGDHHLKRQEGSEKTYNVSHVFYNHWYRNYDNDIAMMRLKEPVELNDYVQPVCLPDKFDQFEGSECYATGWGKVDFDKKGSPILQKVKVEVFDNSICSKVYSEQFKIPILQWHLCAGTLAGGKGTCHGDSGGPLQCKKDGKWYLAGVTSFGSGCAKPGFPDVYTRLTHYFDWVNSNLKTFER</sequence>
<dbReference type="SUPFAM" id="SSF50494">
    <property type="entry name" value="Trypsin-like serine proteases"/>
    <property type="match status" value="1"/>
</dbReference>
<organism evidence="5 6">
    <name type="scientific">Limulus polyphemus</name>
    <name type="common">Atlantic horseshoe crab</name>
    <dbReference type="NCBI Taxonomy" id="6850"/>
    <lineage>
        <taxon>Eukaryota</taxon>
        <taxon>Metazoa</taxon>
        <taxon>Ecdysozoa</taxon>
        <taxon>Arthropoda</taxon>
        <taxon>Chelicerata</taxon>
        <taxon>Merostomata</taxon>
        <taxon>Xiphosura</taxon>
        <taxon>Limulidae</taxon>
        <taxon>Limulus</taxon>
    </lineage>
</organism>
<dbReference type="PANTHER" id="PTHR24252">
    <property type="entry name" value="ACROSIN-RELATED"/>
    <property type="match status" value="1"/>
</dbReference>
<dbReference type="Pfam" id="PF00089">
    <property type="entry name" value="Trypsin"/>
    <property type="match status" value="1"/>
</dbReference>
<evidence type="ECO:0000256" key="1">
    <source>
        <dbReference type="ARBA" id="ARBA00022820"/>
    </source>
</evidence>
<evidence type="ECO:0000313" key="5">
    <source>
        <dbReference type="Proteomes" id="UP000694941"/>
    </source>
</evidence>
<keyword evidence="5" id="KW-1185">Reference proteome</keyword>
<dbReference type="PRINTS" id="PR00722">
    <property type="entry name" value="CHYMOTRYPSIN"/>
</dbReference>
<evidence type="ECO:0000256" key="3">
    <source>
        <dbReference type="SAM" id="SignalP"/>
    </source>
</evidence>
<evidence type="ECO:0000259" key="4">
    <source>
        <dbReference type="PROSITE" id="PS50240"/>
    </source>
</evidence>
<protein>
    <submittedName>
        <fullName evidence="6">Testisin-like</fullName>
    </submittedName>
</protein>
<dbReference type="InterPro" id="IPR001314">
    <property type="entry name" value="Peptidase_S1A"/>
</dbReference>
<dbReference type="InterPro" id="IPR033116">
    <property type="entry name" value="TRYPSIN_SER"/>
</dbReference>
<evidence type="ECO:0000256" key="2">
    <source>
        <dbReference type="ARBA" id="ARBA00023157"/>
    </source>
</evidence>
<dbReference type="PROSITE" id="PS00135">
    <property type="entry name" value="TRYPSIN_SER"/>
    <property type="match status" value="1"/>
</dbReference>
<dbReference type="Gene3D" id="2.40.10.10">
    <property type="entry name" value="Trypsin-like serine proteases"/>
    <property type="match status" value="1"/>
</dbReference>
<reference evidence="6" key="1">
    <citation type="submission" date="2025-08" db="UniProtKB">
        <authorList>
            <consortium name="RefSeq"/>
        </authorList>
    </citation>
    <scope>IDENTIFICATION</scope>
    <source>
        <tissue evidence="6">Muscle</tissue>
    </source>
</reference>
<dbReference type="InterPro" id="IPR043504">
    <property type="entry name" value="Peptidase_S1_PA_chymotrypsin"/>
</dbReference>
<dbReference type="PROSITE" id="PS50240">
    <property type="entry name" value="TRYPSIN_DOM"/>
    <property type="match status" value="1"/>
</dbReference>
<evidence type="ECO:0000313" key="6">
    <source>
        <dbReference type="RefSeq" id="XP_013791170.2"/>
    </source>
</evidence>
<dbReference type="InterPro" id="IPR001254">
    <property type="entry name" value="Trypsin_dom"/>
</dbReference>
<dbReference type="Proteomes" id="UP000694941">
    <property type="component" value="Unplaced"/>
</dbReference>